<evidence type="ECO:0000256" key="4">
    <source>
        <dbReference type="ARBA" id="ARBA00006389"/>
    </source>
</evidence>
<keyword evidence="7 9" id="KW-0274">FAD</keyword>
<dbReference type="NCBIfam" id="NF009875">
    <property type="entry name" value="PRK13339.1"/>
    <property type="match status" value="1"/>
</dbReference>
<dbReference type="NCBIfam" id="NF003603">
    <property type="entry name" value="PRK05257.1-1"/>
    <property type="match status" value="1"/>
</dbReference>
<dbReference type="GO" id="GO:0008924">
    <property type="term" value="F:L-malate dehydrogenase (quinone) activity"/>
    <property type="evidence" value="ECO:0007669"/>
    <property type="project" value="UniProtKB-UniRule"/>
</dbReference>
<evidence type="ECO:0000313" key="11">
    <source>
        <dbReference type="EMBL" id="URJ28251.1"/>
    </source>
</evidence>
<dbReference type="NCBIfam" id="TIGR01320">
    <property type="entry name" value="mal_quin_oxido"/>
    <property type="match status" value="1"/>
</dbReference>
<dbReference type="GO" id="GO:0006099">
    <property type="term" value="P:tricarboxylic acid cycle"/>
    <property type="evidence" value="ECO:0007669"/>
    <property type="project" value="UniProtKB-UniRule"/>
</dbReference>
<accession>A0A9Q8X2M3</accession>
<evidence type="ECO:0000256" key="9">
    <source>
        <dbReference type="HAMAP-Rule" id="MF_00212"/>
    </source>
</evidence>
<dbReference type="Pfam" id="PF06039">
    <property type="entry name" value="Mqo"/>
    <property type="match status" value="1"/>
</dbReference>
<comment type="catalytic activity">
    <reaction evidence="1 9">
        <text>(S)-malate + a quinone = a quinol + oxaloacetate</text>
        <dbReference type="Rhea" id="RHEA:46012"/>
        <dbReference type="ChEBI" id="CHEBI:15589"/>
        <dbReference type="ChEBI" id="CHEBI:16452"/>
        <dbReference type="ChEBI" id="CHEBI:24646"/>
        <dbReference type="ChEBI" id="CHEBI:132124"/>
        <dbReference type="EC" id="1.1.5.4"/>
    </reaction>
</comment>
<feature type="transmembrane region" description="Helical" evidence="10">
    <location>
        <begin position="21"/>
        <end position="42"/>
    </location>
</feature>
<evidence type="ECO:0000256" key="8">
    <source>
        <dbReference type="ARBA" id="ARBA00023002"/>
    </source>
</evidence>
<dbReference type="PANTHER" id="PTHR43104">
    <property type="entry name" value="L-2-HYDROXYGLUTARATE DEHYDROGENASE, MITOCHONDRIAL"/>
    <property type="match status" value="1"/>
</dbReference>
<dbReference type="AlphaFoldDB" id="A0A9Q8X2M3"/>
<keyword evidence="5 9" id="KW-0816">Tricarboxylic acid cycle</keyword>
<dbReference type="SUPFAM" id="SSF51905">
    <property type="entry name" value="FAD/NAD(P)-binding domain"/>
    <property type="match status" value="1"/>
</dbReference>
<keyword evidence="6 9" id="KW-0285">Flavoprotein</keyword>
<comment type="similarity">
    <text evidence="4 9">Belongs to the MQO family.</text>
</comment>
<evidence type="ECO:0000256" key="3">
    <source>
        <dbReference type="ARBA" id="ARBA00005012"/>
    </source>
</evidence>
<reference evidence="11" key="1">
    <citation type="submission" date="2022-05" db="EMBL/GenBank/DDBJ databases">
        <title>Impact of host demography and evolutionary history on endosymbiont molecular evolution: a test in carpenter ants (Genus Camponotus) and their Blochmannia endosymbionts.</title>
        <authorList>
            <person name="Manthey J.D."/>
            <person name="Giron J.C."/>
            <person name="Hruska J.P."/>
        </authorList>
    </citation>
    <scope>NUCLEOTIDE SEQUENCE</scope>
    <source>
        <strain evidence="11">C-039</strain>
    </source>
</reference>
<evidence type="ECO:0000313" key="12">
    <source>
        <dbReference type="Proteomes" id="UP001056209"/>
    </source>
</evidence>
<comment type="cofactor">
    <cofactor evidence="2 9">
        <name>FAD</name>
        <dbReference type="ChEBI" id="CHEBI:57692"/>
    </cofactor>
</comment>
<dbReference type="EMBL" id="CP097753">
    <property type="protein sequence ID" value="URJ28251.1"/>
    <property type="molecule type" value="Genomic_DNA"/>
</dbReference>
<keyword evidence="10" id="KW-0472">Membrane</keyword>
<dbReference type="RefSeq" id="WP_250248682.1">
    <property type="nucleotide sequence ID" value="NZ_CP097753.1"/>
</dbReference>
<dbReference type="HAMAP" id="MF_00212">
    <property type="entry name" value="MQO"/>
    <property type="match status" value="1"/>
</dbReference>
<gene>
    <name evidence="9 11" type="primary">mqo</name>
    <name evidence="11" type="ORF">M9393_00530</name>
</gene>
<evidence type="ECO:0000256" key="5">
    <source>
        <dbReference type="ARBA" id="ARBA00022532"/>
    </source>
</evidence>
<keyword evidence="10" id="KW-1133">Transmembrane helix</keyword>
<evidence type="ECO:0000256" key="1">
    <source>
        <dbReference type="ARBA" id="ARBA00001139"/>
    </source>
</evidence>
<dbReference type="InterPro" id="IPR036188">
    <property type="entry name" value="FAD/NAD-bd_sf"/>
</dbReference>
<dbReference type="GO" id="GO:0047545">
    <property type="term" value="F:(S)-2-hydroxyglutarate dehydrogenase activity"/>
    <property type="evidence" value="ECO:0007669"/>
    <property type="project" value="TreeGrafter"/>
</dbReference>
<dbReference type="Proteomes" id="UP001056209">
    <property type="component" value="Chromosome"/>
</dbReference>
<protein>
    <recommendedName>
        <fullName evidence="9">Probable malate:quinone oxidoreductase</fullName>
        <ecNumber evidence="9">1.1.5.4</ecNumber>
    </recommendedName>
    <alternativeName>
        <fullName evidence="9">MQO</fullName>
    </alternativeName>
    <alternativeName>
        <fullName evidence="9">Malate dehydrogenase [quinone]</fullName>
    </alternativeName>
</protein>
<evidence type="ECO:0000256" key="2">
    <source>
        <dbReference type="ARBA" id="ARBA00001974"/>
    </source>
</evidence>
<keyword evidence="10" id="KW-0812">Transmembrane</keyword>
<dbReference type="InterPro" id="IPR006231">
    <property type="entry name" value="MQO"/>
</dbReference>
<evidence type="ECO:0000256" key="7">
    <source>
        <dbReference type="ARBA" id="ARBA00022827"/>
    </source>
</evidence>
<evidence type="ECO:0000256" key="6">
    <source>
        <dbReference type="ARBA" id="ARBA00022630"/>
    </source>
</evidence>
<dbReference type="NCBIfam" id="NF003605">
    <property type="entry name" value="PRK05257.1-4"/>
    <property type="match status" value="1"/>
</dbReference>
<dbReference type="PANTHER" id="PTHR43104:SF2">
    <property type="entry name" value="L-2-HYDROXYGLUTARATE DEHYDROGENASE, MITOCHONDRIAL"/>
    <property type="match status" value="1"/>
</dbReference>
<dbReference type="NCBIfam" id="NF003611">
    <property type="entry name" value="PRK05257.3-2"/>
    <property type="match status" value="1"/>
</dbReference>
<name>A0A9Q8X2M3_9ENTR</name>
<dbReference type="NCBIfam" id="NF003606">
    <property type="entry name" value="PRK05257.2-1"/>
    <property type="match status" value="1"/>
</dbReference>
<organism evidence="11 12">
    <name type="scientific">Candidatus Blochmannia vicinus</name>
    <name type="common">nom. nud.</name>
    <dbReference type="NCBI Taxonomy" id="251540"/>
    <lineage>
        <taxon>Bacteria</taxon>
        <taxon>Pseudomonadati</taxon>
        <taxon>Pseudomonadota</taxon>
        <taxon>Gammaproteobacteria</taxon>
        <taxon>Enterobacterales</taxon>
        <taxon>Enterobacteriaceae</taxon>
        <taxon>ant endosymbionts</taxon>
        <taxon>Candidatus Blochmanniella</taxon>
    </lineage>
</organism>
<keyword evidence="8 9" id="KW-0560">Oxidoreductase</keyword>
<evidence type="ECO:0000256" key="10">
    <source>
        <dbReference type="SAM" id="Phobius"/>
    </source>
</evidence>
<proteinExistence type="inferred from homology"/>
<comment type="pathway">
    <text evidence="3 9">Carbohydrate metabolism; tricarboxylic acid cycle; oxaloacetate from (S)-malate (quinone route): step 1/1.</text>
</comment>
<sequence>MSNIVVVNNKQHHLVKIESSVDVVLVGAGIMSTTFAMFLTILEPTWKIHIYERLDEPARESSNVWNNAGTGHAAFCELNYTQYNYKDCSVDISKAVAVNEAFEMSRQFWAYLVQTKVLNNPSSFINNVPHMSFVWGEENVSFLKKRFQALQSSILFSGMMYSEDFQQIHKWVPLIINGRNVSQKIAVTRMEMGTDINFGALTQQLLSELKKSLNFKLYLQHDVYRIKHSFDKNWDIHIIDRCHSQKKCVRSNYVFIGAGGKSISLLQSSGVPEVKGYAGFPVGGQFLVTRNKKIVAQHLAKVYGKAPVNAPPMSVPHIDTRILDGNKILLFGPFATFSSKFLKYGSWLDLFHSLNKHNLIPIFQAGIDNFDLLRYLISQLIMSDMQRIDALREYYPKVNSSDWTLVKAGQRVQIIKRNNEERGILQFGTEVISSNDGTLSALLGASPGASTVVSIILELLSTMFNNKINSDSWKNTIIDMIPSYTRKLDGNIALLNKIRRYTCNVLELNYTEATDSKNMGKNGY</sequence>
<dbReference type="EC" id="1.1.5.4" evidence="9"/>